<comment type="similarity">
    <text evidence="1">Belongs to the BolA/IbaG family.</text>
</comment>
<dbReference type="InterPro" id="IPR036065">
    <property type="entry name" value="BolA-like_sf"/>
</dbReference>
<dbReference type="Pfam" id="PF01722">
    <property type="entry name" value="BolA"/>
    <property type="match status" value="1"/>
</dbReference>
<organism evidence="3">
    <name type="scientific">uncultured Sphingomonas sp</name>
    <dbReference type="NCBI Taxonomy" id="158754"/>
    <lineage>
        <taxon>Bacteria</taxon>
        <taxon>Pseudomonadati</taxon>
        <taxon>Pseudomonadota</taxon>
        <taxon>Alphaproteobacteria</taxon>
        <taxon>Sphingomonadales</taxon>
        <taxon>Sphingomonadaceae</taxon>
        <taxon>Sphingomonas</taxon>
        <taxon>environmental samples</taxon>
    </lineage>
</organism>
<dbReference type="GO" id="GO:0051301">
    <property type="term" value="P:cell division"/>
    <property type="evidence" value="ECO:0007669"/>
    <property type="project" value="UniProtKB-KW"/>
</dbReference>
<dbReference type="PANTHER" id="PTHR46230:SF7">
    <property type="entry name" value="BOLA-LIKE PROTEIN 1"/>
    <property type="match status" value="1"/>
</dbReference>
<evidence type="ECO:0000256" key="2">
    <source>
        <dbReference type="SAM" id="MobiDB-lite"/>
    </source>
</evidence>
<gene>
    <name evidence="3" type="ORF">AVDCRST_MAG31-2684</name>
</gene>
<protein>
    <submittedName>
        <fullName evidence="3">Cell division protein BolA</fullName>
    </submittedName>
</protein>
<keyword evidence="3" id="KW-0132">Cell division</keyword>
<dbReference type="InterPro" id="IPR002634">
    <property type="entry name" value="BolA"/>
</dbReference>
<dbReference type="PIRSF" id="PIRSF003113">
    <property type="entry name" value="BolA"/>
    <property type="match status" value="1"/>
</dbReference>
<proteinExistence type="inferred from homology"/>
<dbReference type="SUPFAM" id="SSF82657">
    <property type="entry name" value="BolA-like"/>
    <property type="match status" value="1"/>
</dbReference>
<sequence>MNQASTGPVAREITARLQEALAPTQLQLNDDSEQHRGHGGYNPAGESHFSLLIESPAFTGKNRVERQRMIYRALGELMQERVHALAITAAKAPGE</sequence>
<dbReference type="PANTHER" id="PTHR46230">
    <property type="match status" value="1"/>
</dbReference>
<name>A0A6J4TYX9_9SPHN</name>
<evidence type="ECO:0000313" key="3">
    <source>
        <dbReference type="EMBL" id="CAA9534347.1"/>
    </source>
</evidence>
<evidence type="ECO:0000256" key="1">
    <source>
        <dbReference type="RuleBase" id="RU003860"/>
    </source>
</evidence>
<dbReference type="RefSeq" id="WP_294171216.1">
    <property type="nucleotide sequence ID" value="NZ_CADCWA010000202.1"/>
</dbReference>
<reference evidence="3" key="1">
    <citation type="submission" date="2020-02" db="EMBL/GenBank/DDBJ databases">
        <authorList>
            <person name="Meier V. D."/>
        </authorList>
    </citation>
    <scope>NUCLEOTIDE SEQUENCE</scope>
    <source>
        <strain evidence="3">AVDCRST_MAG31</strain>
    </source>
</reference>
<dbReference type="AlphaFoldDB" id="A0A6J4TYX9"/>
<dbReference type="EMBL" id="CADCWA010000202">
    <property type="protein sequence ID" value="CAA9534347.1"/>
    <property type="molecule type" value="Genomic_DNA"/>
</dbReference>
<dbReference type="GO" id="GO:0016226">
    <property type="term" value="P:iron-sulfur cluster assembly"/>
    <property type="evidence" value="ECO:0007669"/>
    <property type="project" value="TreeGrafter"/>
</dbReference>
<feature type="region of interest" description="Disordered" evidence="2">
    <location>
        <begin position="25"/>
        <end position="47"/>
    </location>
</feature>
<accession>A0A6J4TYX9</accession>
<keyword evidence="3" id="KW-0131">Cell cycle</keyword>
<dbReference type="Gene3D" id="3.30.300.90">
    <property type="entry name" value="BolA-like"/>
    <property type="match status" value="1"/>
</dbReference>